<dbReference type="FunFam" id="2.40.50.140:FF:000002">
    <property type="entry name" value="Translation initiation factor IF-1"/>
    <property type="match status" value="1"/>
</dbReference>
<keyword evidence="4" id="KW-0963">Cytoplasm</keyword>
<name>A0A841C9T1_9LACT</name>
<evidence type="ECO:0000256" key="2">
    <source>
        <dbReference type="ARBA" id="ARBA00022540"/>
    </source>
</evidence>
<dbReference type="SMART" id="SM00316">
    <property type="entry name" value="S1"/>
    <property type="match status" value="1"/>
</dbReference>
<keyword evidence="8" id="KW-1185">Reference proteome</keyword>
<dbReference type="Proteomes" id="UP000562464">
    <property type="component" value="Unassembled WGS sequence"/>
</dbReference>
<keyword evidence="3 4" id="KW-0648">Protein biosynthesis</keyword>
<accession>A0A841C9T1</accession>
<comment type="similarity">
    <text evidence="1 4">Belongs to the IF-1 family.</text>
</comment>
<dbReference type="SUPFAM" id="SSF50249">
    <property type="entry name" value="Nucleic acid-binding proteins"/>
    <property type="match status" value="1"/>
</dbReference>
<dbReference type="NCBIfam" id="TIGR00008">
    <property type="entry name" value="infA"/>
    <property type="match status" value="1"/>
</dbReference>
<dbReference type="HAMAP" id="MF_00075">
    <property type="entry name" value="IF_1"/>
    <property type="match status" value="1"/>
</dbReference>
<dbReference type="InterPro" id="IPR006196">
    <property type="entry name" value="RNA-binding_domain_S1_IF1"/>
</dbReference>
<organism evidence="7 8">
    <name type="scientific">Lactovum miscens</name>
    <dbReference type="NCBI Taxonomy" id="190387"/>
    <lineage>
        <taxon>Bacteria</taxon>
        <taxon>Bacillati</taxon>
        <taxon>Bacillota</taxon>
        <taxon>Bacilli</taxon>
        <taxon>Lactobacillales</taxon>
        <taxon>Streptococcaceae</taxon>
        <taxon>Lactovum</taxon>
    </lineage>
</organism>
<keyword evidence="4" id="KW-0694">RNA-binding</keyword>
<keyword evidence="2 4" id="KW-0396">Initiation factor</keyword>
<evidence type="ECO:0000256" key="1">
    <source>
        <dbReference type="ARBA" id="ARBA00010939"/>
    </source>
</evidence>
<dbReference type="InterPro" id="IPR012340">
    <property type="entry name" value="NA-bd_OB-fold"/>
</dbReference>
<dbReference type="AlphaFoldDB" id="A0A841C9T1"/>
<evidence type="ECO:0000313" key="8">
    <source>
        <dbReference type="Proteomes" id="UP000562464"/>
    </source>
</evidence>
<dbReference type="PANTHER" id="PTHR33370">
    <property type="entry name" value="TRANSLATION INITIATION FACTOR IF-1, CHLOROPLASTIC"/>
    <property type="match status" value="1"/>
</dbReference>
<keyword evidence="4" id="KW-0699">rRNA-binding</keyword>
<comment type="caution">
    <text evidence="7">The sequence shown here is derived from an EMBL/GenBank/DDBJ whole genome shotgun (WGS) entry which is preliminary data.</text>
</comment>
<dbReference type="Gene3D" id="2.40.50.140">
    <property type="entry name" value="Nucleic acid-binding proteins"/>
    <property type="match status" value="1"/>
</dbReference>
<comment type="subunit">
    <text evidence="4">Component of the 30S ribosomal translation pre-initiation complex which assembles on the 30S ribosome in the order IF-2 and IF-3, IF-1 and N-formylmethionyl-tRNA(fMet); mRNA recruitment can occur at any time during PIC assembly.</text>
</comment>
<dbReference type="PANTHER" id="PTHR33370:SF1">
    <property type="entry name" value="TRANSLATION INITIATION FACTOR IF-1, CHLOROPLASTIC"/>
    <property type="match status" value="1"/>
</dbReference>
<dbReference type="EMBL" id="JACHHV010000027">
    <property type="protein sequence ID" value="MBB5888478.1"/>
    <property type="molecule type" value="Genomic_DNA"/>
</dbReference>
<comment type="subcellular location">
    <subcellularLocation>
        <location evidence="4">Cytoplasm</location>
    </subcellularLocation>
</comment>
<evidence type="ECO:0000259" key="6">
    <source>
        <dbReference type="PROSITE" id="PS50832"/>
    </source>
</evidence>
<comment type="function">
    <text evidence="4">One of the essential components for the initiation of protein synthesis. Stabilizes the binding of IF-2 and IF-3 on the 30S subunit to which N-formylmethionyl-tRNA(fMet) subsequently binds. Helps modulate mRNA selection, yielding the 30S pre-initiation complex (PIC). Upon addition of the 50S ribosomal subunit IF-1, IF-2 and IF-3 are released leaving the mature 70S translation initiation complex.</text>
</comment>
<evidence type="ECO:0000313" key="7">
    <source>
        <dbReference type="EMBL" id="MBB5888478.1"/>
    </source>
</evidence>
<protein>
    <recommendedName>
        <fullName evidence="4 5">Translation initiation factor IF-1</fullName>
    </recommendedName>
</protein>
<dbReference type="GO" id="GO:0003743">
    <property type="term" value="F:translation initiation factor activity"/>
    <property type="evidence" value="ECO:0007669"/>
    <property type="project" value="UniProtKB-UniRule"/>
</dbReference>
<dbReference type="InterPro" id="IPR004368">
    <property type="entry name" value="TIF_IF1"/>
</dbReference>
<evidence type="ECO:0000256" key="4">
    <source>
        <dbReference type="HAMAP-Rule" id="MF_00075"/>
    </source>
</evidence>
<evidence type="ECO:0000256" key="3">
    <source>
        <dbReference type="ARBA" id="ARBA00022917"/>
    </source>
</evidence>
<feature type="domain" description="S1-like" evidence="6">
    <location>
        <begin position="3"/>
        <end position="78"/>
    </location>
</feature>
<dbReference type="GO" id="GO:0005829">
    <property type="term" value="C:cytosol"/>
    <property type="evidence" value="ECO:0007669"/>
    <property type="project" value="TreeGrafter"/>
</dbReference>
<evidence type="ECO:0000256" key="5">
    <source>
        <dbReference type="NCBIfam" id="TIGR00008"/>
    </source>
</evidence>
<sequence>MRRCQSLAKDDVIEIEGRVVDTMPNAMFTVQLENGHQILATISGKMRKNYIRILTGDRVQVEMSPYDLTRGRITYRFVK</sequence>
<dbReference type="InterPro" id="IPR003029">
    <property type="entry name" value="S1_domain"/>
</dbReference>
<gene>
    <name evidence="4" type="primary">infA</name>
    <name evidence="7" type="ORF">HNQ37_001379</name>
</gene>
<dbReference type="CDD" id="cd04451">
    <property type="entry name" value="S1_IF1"/>
    <property type="match status" value="1"/>
</dbReference>
<reference evidence="7 8" key="1">
    <citation type="submission" date="2020-08" db="EMBL/GenBank/DDBJ databases">
        <title>Genomic Encyclopedia of Type Strains, Phase IV (KMG-IV): sequencing the most valuable type-strain genomes for metagenomic binning, comparative biology and taxonomic classification.</title>
        <authorList>
            <person name="Goeker M."/>
        </authorList>
    </citation>
    <scope>NUCLEOTIDE SEQUENCE [LARGE SCALE GENOMIC DNA]</scope>
    <source>
        <strain evidence="7 8">DSM 14925</strain>
    </source>
</reference>
<dbReference type="PROSITE" id="PS50832">
    <property type="entry name" value="S1_IF1_TYPE"/>
    <property type="match status" value="1"/>
</dbReference>
<proteinExistence type="inferred from homology"/>
<dbReference type="GO" id="GO:0043022">
    <property type="term" value="F:ribosome binding"/>
    <property type="evidence" value="ECO:0007669"/>
    <property type="project" value="UniProtKB-UniRule"/>
</dbReference>
<dbReference type="GO" id="GO:0019843">
    <property type="term" value="F:rRNA binding"/>
    <property type="evidence" value="ECO:0007669"/>
    <property type="project" value="UniProtKB-UniRule"/>
</dbReference>
<dbReference type="Pfam" id="PF01176">
    <property type="entry name" value="eIF-1a"/>
    <property type="match status" value="1"/>
</dbReference>